<dbReference type="RefSeq" id="WP_410031327.1">
    <property type="nucleotide sequence ID" value="NZ_JBGMEI010000006.1"/>
</dbReference>
<accession>A0ABW9MA67</accession>
<keyword evidence="2" id="KW-1185">Reference proteome</keyword>
<evidence type="ECO:0000313" key="2">
    <source>
        <dbReference type="Proteomes" id="UP001637996"/>
    </source>
</evidence>
<protein>
    <submittedName>
        <fullName evidence="1">Uncharacterized protein</fullName>
    </submittedName>
</protein>
<comment type="caution">
    <text evidence="1">The sequence shown here is derived from an EMBL/GenBank/DDBJ whole genome shotgun (WGS) entry which is preliminary data.</text>
</comment>
<dbReference type="EMBL" id="JBGMEI010000006">
    <property type="protein sequence ID" value="MFO3665656.1"/>
    <property type="molecule type" value="Genomic_DNA"/>
</dbReference>
<reference evidence="1 2" key="1">
    <citation type="journal article" date="2025" name="Anaerobe">
        <title>Description of Anaerococcus kampingiae sp. nov., Anaerococcus groningensis sp. nov., Anaerococcus martiniensis sp. nov., and Anaerococcus cruorum sp. nov., isolated from human clinical specimens.</title>
        <authorList>
            <person name="Boiten K.E."/>
            <person name="Meijer J."/>
            <person name="van Wezel E.M."/>
            <person name="Veloo A.C.M."/>
        </authorList>
    </citation>
    <scope>NUCLEOTIDE SEQUENCE [LARGE SCALE GENOMIC DNA]</scope>
    <source>
        <strain evidence="1 2">ENR0831</strain>
    </source>
</reference>
<evidence type="ECO:0000313" key="1">
    <source>
        <dbReference type="EMBL" id="MFO3665656.1"/>
    </source>
</evidence>
<sequence length="75" mass="8988">MKFRPLAADGEITGLLSNDVVFNNFIPEFNEMRKNHYNDEITDEEFEDWKLSYLKNQDFKNKNMYPKRPQLKATV</sequence>
<organism evidence="1 2">
    <name type="scientific">Anaerococcus martiniensis</name>
    <dbReference type="NCBI Taxonomy" id="3115615"/>
    <lineage>
        <taxon>Bacteria</taxon>
        <taxon>Bacillati</taxon>
        <taxon>Bacillota</taxon>
        <taxon>Tissierellia</taxon>
        <taxon>Tissierellales</taxon>
        <taxon>Peptoniphilaceae</taxon>
        <taxon>Anaerococcus</taxon>
    </lineage>
</organism>
<gene>
    <name evidence="1" type="ORF">ACCQ41_05300</name>
</gene>
<dbReference type="Proteomes" id="UP001637996">
    <property type="component" value="Unassembled WGS sequence"/>
</dbReference>
<proteinExistence type="predicted"/>
<name>A0ABW9MA67_9FIRM</name>